<name>A0ABR7Q3J8_9FLAO</name>
<evidence type="ECO:0000313" key="2">
    <source>
        <dbReference type="EMBL" id="MBC8753130.1"/>
    </source>
</evidence>
<reference evidence="2 3" key="1">
    <citation type="submission" date="2020-07" db="EMBL/GenBank/DDBJ databases">
        <title>Description of Kordia aestuariivivens sp. nov., isolated from a tidal flat.</title>
        <authorList>
            <person name="Park S."/>
            <person name="Yoon J.-H."/>
        </authorList>
    </citation>
    <scope>NUCLEOTIDE SEQUENCE [LARGE SCALE GENOMIC DNA]</scope>
    <source>
        <strain evidence="2 3">YSTF-M3</strain>
    </source>
</reference>
<protein>
    <submittedName>
        <fullName evidence="2">Serine hydrolase</fullName>
    </submittedName>
</protein>
<dbReference type="GO" id="GO:0016787">
    <property type="term" value="F:hydrolase activity"/>
    <property type="evidence" value="ECO:0007669"/>
    <property type="project" value="UniProtKB-KW"/>
</dbReference>
<dbReference type="SUPFAM" id="SSF56601">
    <property type="entry name" value="beta-lactamase/transpeptidase-like"/>
    <property type="match status" value="1"/>
</dbReference>
<dbReference type="Proteomes" id="UP000619238">
    <property type="component" value="Unassembled WGS sequence"/>
</dbReference>
<sequence length="416" mass="47572">MKKTLFKVFALTIIIITAFYCESCTMIYRTVAHGQADITDNEWQPNVTVEKGSDDFMFAAKNDAELASFLDETLQGTNTNAFMVIRNDTIIYEKYYNEYNENSLLTSFSVAKSFVSALVGIAQEEGLLDENEPITTYLPELLKQDKDFEKITIQHLLNMQSGIKFDEYPRINPFTGMARLYYGTNIRSKVTNGMTIAEAPGRFNYRSIDTQVLGVILERVTQLPLEEYLSEKIWKPLGMKSDATWTVDSESNKMVKAFCCLNATAEDFAKFGRLYLNGGKYNGVKIVPEAWVEKTNSGKKIRSHSGYKNKWWTSSHYEVFETEAEGKTYAEANGKQYLGSKKLKSGKYVSYFQGDDYNALGILGQHVYVNPTENLIIVRLGDSWRHNRFYLSELIYTYVGNGRYKKMLNKNNTETK</sequence>
<dbReference type="InterPro" id="IPR050789">
    <property type="entry name" value="Diverse_Enzym_Activities"/>
</dbReference>
<gene>
    <name evidence="2" type="ORF">H2O64_00500</name>
</gene>
<dbReference type="Gene3D" id="3.40.710.10">
    <property type="entry name" value="DD-peptidase/beta-lactamase superfamily"/>
    <property type="match status" value="1"/>
</dbReference>
<dbReference type="Pfam" id="PF00144">
    <property type="entry name" value="Beta-lactamase"/>
    <property type="match status" value="1"/>
</dbReference>
<keyword evidence="2" id="KW-0378">Hydrolase</keyword>
<dbReference type="PANTHER" id="PTHR43283">
    <property type="entry name" value="BETA-LACTAMASE-RELATED"/>
    <property type="match status" value="1"/>
</dbReference>
<evidence type="ECO:0000259" key="1">
    <source>
        <dbReference type="Pfam" id="PF00144"/>
    </source>
</evidence>
<feature type="domain" description="Beta-lactamase-related" evidence="1">
    <location>
        <begin position="78"/>
        <end position="380"/>
    </location>
</feature>
<dbReference type="RefSeq" id="WP_187560175.1">
    <property type="nucleotide sequence ID" value="NZ_JACGWS010000001.1"/>
</dbReference>
<comment type="caution">
    <text evidence="2">The sequence shown here is derived from an EMBL/GenBank/DDBJ whole genome shotgun (WGS) entry which is preliminary data.</text>
</comment>
<evidence type="ECO:0000313" key="3">
    <source>
        <dbReference type="Proteomes" id="UP000619238"/>
    </source>
</evidence>
<dbReference type="InterPro" id="IPR001466">
    <property type="entry name" value="Beta-lactam-related"/>
</dbReference>
<proteinExistence type="predicted"/>
<keyword evidence="3" id="KW-1185">Reference proteome</keyword>
<organism evidence="2 3">
    <name type="scientific">Kordia aestuariivivens</name>
    <dbReference type="NCBI Taxonomy" id="2759037"/>
    <lineage>
        <taxon>Bacteria</taxon>
        <taxon>Pseudomonadati</taxon>
        <taxon>Bacteroidota</taxon>
        <taxon>Flavobacteriia</taxon>
        <taxon>Flavobacteriales</taxon>
        <taxon>Flavobacteriaceae</taxon>
        <taxon>Kordia</taxon>
    </lineage>
</organism>
<accession>A0ABR7Q3J8</accession>
<dbReference type="EMBL" id="JACGWS010000001">
    <property type="protein sequence ID" value="MBC8753130.1"/>
    <property type="molecule type" value="Genomic_DNA"/>
</dbReference>
<dbReference type="PANTHER" id="PTHR43283:SF7">
    <property type="entry name" value="BETA-LACTAMASE-RELATED DOMAIN-CONTAINING PROTEIN"/>
    <property type="match status" value="1"/>
</dbReference>
<dbReference type="InterPro" id="IPR012338">
    <property type="entry name" value="Beta-lactam/transpept-like"/>
</dbReference>